<sequence>MNLKSFLTQIWNTIKSLFNSFPAKLKTAVHIGVTITENIKTFVDSPIADILTAIIPGEIDDKIKQVLRKGIPIILANLKLTDECSKLTDPYEITNCAIKALQNLNGDIKNAFLHNLSILITKLAADEKLTWSDTVCIVEWYYQHKFKVISN</sequence>
<dbReference type="EMBL" id="JANHOH010000002">
    <property type="protein sequence ID" value="MCQ6958783.1"/>
    <property type="molecule type" value="Genomic_DNA"/>
</dbReference>
<dbReference type="RefSeq" id="WP_256538980.1">
    <property type="nucleotide sequence ID" value="NZ_JANHOH010000002.1"/>
</dbReference>
<dbReference type="Proteomes" id="UP001204376">
    <property type="component" value="Unassembled WGS sequence"/>
</dbReference>
<evidence type="ECO:0000313" key="2">
    <source>
        <dbReference type="Proteomes" id="UP001204376"/>
    </source>
</evidence>
<gene>
    <name evidence="1" type="ORF">NPE20_12490</name>
</gene>
<accession>A0ABT1T2T7</accession>
<comment type="caution">
    <text evidence="1">The sequence shown here is derived from an EMBL/GenBank/DDBJ whole genome shotgun (WGS) entry which is preliminary data.</text>
</comment>
<organism evidence="1 2">
    <name type="scientific">Mucilaginibacter aquariorum</name>
    <dbReference type="NCBI Taxonomy" id="2967225"/>
    <lineage>
        <taxon>Bacteria</taxon>
        <taxon>Pseudomonadati</taxon>
        <taxon>Bacteroidota</taxon>
        <taxon>Sphingobacteriia</taxon>
        <taxon>Sphingobacteriales</taxon>
        <taxon>Sphingobacteriaceae</taxon>
        <taxon>Mucilaginibacter</taxon>
    </lineage>
</organism>
<reference evidence="1 2" key="1">
    <citation type="submission" date="2022-07" db="EMBL/GenBank/DDBJ databases">
        <title>Mucilaginibacter sp. JC4.</title>
        <authorList>
            <person name="Le V."/>
            <person name="Ko S.-R."/>
            <person name="Ahn C.-Y."/>
            <person name="Oh H.-M."/>
        </authorList>
    </citation>
    <scope>NUCLEOTIDE SEQUENCE [LARGE SCALE GENOMIC DNA]</scope>
    <source>
        <strain evidence="1 2">JC4</strain>
    </source>
</reference>
<proteinExistence type="predicted"/>
<name>A0ABT1T2T7_9SPHI</name>
<protein>
    <submittedName>
        <fullName evidence="1">Uncharacterized protein</fullName>
    </submittedName>
</protein>
<keyword evidence="2" id="KW-1185">Reference proteome</keyword>
<evidence type="ECO:0000313" key="1">
    <source>
        <dbReference type="EMBL" id="MCQ6958783.1"/>
    </source>
</evidence>